<evidence type="ECO:0008006" key="5">
    <source>
        <dbReference type="Google" id="ProtNLM"/>
    </source>
</evidence>
<evidence type="ECO:0000313" key="4">
    <source>
        <dbReference type="Proteomes" id="UP000642876"/>
    </source>
</evidence>
<dbReference type="EMBL" id="JACMYE010000005">
    <property type="protein sequence ID" value="MBC3178945.1"/>
    <property type="molecule type" value="Genomic_DNA"/>
</dbReference>
<gene>
    <name evidence="1" type="ORF">H7348_06435</name>
    <name evidence="2" type="ORF">IAU68_01630</name>
</gene>
<dbReference type="RefSeq" id="WP_171194355.1">
    <property type="nucleotide sequence ID" value="NZ_CP061032.1"/>
</dbReference>
<evidence type="ECO:0000313" key="2">
    <source>
        <dbReference type="EMBL" id="QNP90517.1"/>
    </source>
</evidence>
<organism evidence="2 3">
    <name type="scientific">Corynebacterium lujinxingii</name>
    <dbReference type="NCBI Taxonomy" id="2763010"/>
    <lineage>
        <taxon>Bacteria</taxon>
        <taxon>Bacillati</taxon>
        <taxon>Actinomycetota</taxon>
        <taxon>Actinomycetes</taxon>
        <taxon>Mycobacteriales</taxon>
        <taxon>Corynebacteriaceae</taxon>
        <taxon>Corynebacterium</taxon>
    </lineage>
</organism>
<dbReference type="Proteomes" id="UP000516235">
    <property type="component" value="Chromosome"/>
</dbReference>
<reference evidence="3 4" key="1">
    <citation type="submission" date="2020-08" db="EMBL/GenBank/DDBJ databases">
        <title>novel species in genus Corynebacterium.</title>
        <authorList>
            <person name="Zhang G."/>
        </authorList>
    </citation>
    <scope>NUCLEOTIDE SEQUENCE [LARGE SCALE GENOMIC DNA]</scope>
    <source>
        <strain evidence="2">Zg-917</strain>
        <strain evidence="3 4">zg-917</strain>
    </source>
</reference>
<evidence type="ECO:0000313" key="1">
    <source>
        <dbReference type="EMBL" id="MBC3178945.1"/>
    </source>
</evidence>
<accession>A0A7H0JZQ1</accession>
<name>A0A7H0JZQ1_9CORY</name>
<proteinExistence type="predicted"/>
<protein>
    <recommendedName>
        <fullName evidence="5">Asp23/Gls24 family envelope stress response protein</fullName>
    </recommendedName>
</protein>
<dbReference type="AlphaFoldDB" id="A0A7H0JZQ1"/>
<evidence type="ECO:0000313" key="3">
    <source>
        <dbReference type="Proteomes" id="UP000516235"/>
    </source>
</evidence>
<dbReference type="Proteomes" id="UP000642876">
    <property type="component" value="Unassembled WGS sequence"/>
</dbReference>
<dbReference type="KEGG" id="cluj:IAU68_01630"/>
<sequence>MANTPVTREVAEGVRDAVLAVDGVASLHGGRVGEIATYLPHQRIEGIKSALRDGKDGLEVHFTFDVSSGRDVRQVAEDVRAAALGASEAQFVDVVAGDAQ</sequence>
<dbReference type="EMBL" id="CP061032">
    <property type="protein sequence ID" value="QNP90517.1"/>
    <property type="molecule type" value="Genomic_DNA"/>
</dbReference>
<keyword evidence="4" id="KW-1185">Reference proteome</keyword>